<comment type="caution">
    <text evidence="1">The sequence shown here is derived from an EMBL/GenBank/DDBJ whole genome shotgun (WGS) entry which is preliminary data.</text>
</comment>
<reference evidence="1 2" key="1">
    <citation type="journal article" date="2019" name="Commun. Biol.">
        <title>The bagworm genome reveals a unique fibroin gene that provides high tensile strength.</title>
        <authorList>
            <person name="Kono N."/>
            <person name="Nakamura H."/>
            <person name="Ohtoshi R."/>
            <person name="Tomita M."/>
            <person name="Numata K."/>
            <person name="Arakawa K."/>
        </authorList>
    </citation>
    <scope>NUCLEOTIDE SEQUENCE [LARGE SCALE GENOMIC DNA]</scope>
</reference>
<protein>
    <recommendedName>
        <fullName evidence="3">Ig-like domain-containing protein</fullName>
    </recommendedName>
</protein>
<dbReference type="STRING" id="151549.A0A4C1STL5"/>
<evidence type="ECO:0000313" key="1">
    <source>
        <dbReference type="EMBL" id="GBP04550.1"/>
    </source>
</evidence>
<dbReference type="InterPro" id="IPR013783">
    <property type="entry name" value="Ig-like_fold"/>
</dbReference>
<gene>
    <name evidence="1" type="ORF">EVAR_3911_1</name>
</gene>
<organism evidence="1 2">
    <name type="scientific">Eumeta variegata</name>
    <name type="common">Bagworm moth</name>
    <name type="synonym">Eumeta japonica</name>
    <dbReference type="NCBI Taxonomy" id="151549"/>
    <lineage>
        <taxon>Eukaryota</taxon>
        <taxon>Metazoa</taxon>
        <taxon>Ecdysozoa</taxon>
        <taxon>Arthropoda</taxon>
        <taxon>Hexapoda</taxon>
        <taxon>Insecta</taxon>
        <taxon>Pterygota</taxon>
        <taxon>Neoptera</taxon>
        <taxon>Endopterygota</taxon>
        <taxon>Lepidoptera</taxon>
        <taxon>Glossata</taxon>
        <taxon>Ditrysia</taxon>
        <taxon>Tineoidea</taxon>
        <taxon>Psychidae</taxon>
        <taxon>Oiketicinae</taxon>
        <taxon>Eumeta</taxon>
    </lineage>
</organism>
<evidence type="ECO:0008006" key="3">
    <source>
        <dbReference type="Google" id="ProtNLM"/>
    </source>
</evidence>
<dbReference type="PANTHER" id="PTHR23278:SF26">
    <property type="entry name" value="SIDESTEP III, ISOFORM O"/>
    <property type="match status" value="1"/>
</dbReference>
<dbReference type="PANTHER" id="PTHR23278">
    <property type="entry name" value="SIDESTEP PROTEIN"/>
    <property type="match status" value="1"/>
</dbReference>
<dbReference type="Gene3D" id="2.60.40.10">
    <property type="entry name" value="Immunoglobulins"/>
    <property type="match status" value="1"/>
</dbReference>
<keyword evidence="2" id="KW-1185">Reference proteome</keyword>
<dbReference type="InterPro" id="IPR036179">
    <property type="entry name" value="Ig-like_dom_sf"/>
</dbReference>
<dbReference type="EMBL" id="BGZK01000014">
    <property type="protein sequence ID" value="GBP04550.1"/>
    <property type="molecule type" value="Genomic_DNA"/>
</dbReference>
<name>A0A4C1STL5_EUMVA</name>
<accession>A0A4C1STL5</accession>
<evidence type="ECO:0000313" key="2">
    <source>
        <dbReference type="Proteomes" id="UP000299102"/>
    </source>
</evidence>
<proteinExistence type="predicted"/>
<dbReference type="SUPFAM" id="SSF48726">
    <property type="entry name" value="Immunoglobulin"/>
    <property type="match status" value="1"/>
</dbReference>
<dbReference type="AlphaFoldDB" id="A0A4C1STL5"/>
<dbReference type="OrthoDB" id="10055806at2759"/>
<sequence>MGWQPLSKRPGRGYHVAFLLRDAEWGHCCSVCSDFEREFSYVVFGSHFSLKVQTTSFRVSIIELLKRRAVQRTKVCRSELAANDILRSFDVRGRSFNKALHWSDPLAFGRRAHFVTLSRPSSLAVDAVQLDDEGVYRCRVDFKNSPTRNFQIRLSVIVPPHQLLLYDEAGRDVAGVIGPLEEGGNFTLLCELRGGQS</sequence>
<dbReference type="Proteomes" id="UP000299102">
    <property type="component" value="Unassembled WGS sequence"/>
</dbReference>